<dbReference type="NCBIfam" id="TIGR00042">
    <property type="entry name" value="RdgB/HAM1 family non-canonical purine NTP pyrophosphatase"/>
    <property type="match status" value="1"/>
</dbReference>
<dbReference type="PANTHER" id="PTHR11067:SF9">
    <property type="entry name" value="INOSINE TRIPHOSPHATE PYROPHOSPHATASE"/>
    <property type="match status" value="1"/>
</dbReference>
<name>A0A1M6P4R9_9GAMM</name>
<dbReference type="FunFam" id="3.90.950.10:FF:000001">
    <property type="entry name" value="dITP/XTP pyrophosphatase"/>
    <property type="match status" value="1"/>
</dbReference>
<comment type="function">
    <text evidence="10">Pyrophosphatase that catalyzes the hydrolysis of nucleoside triphosphates to their monophosphate derivatives, with a high preference for the non-canonical purine nucleotides XTP (xanthosine triphosphate), dITP (deoxyinosine triphosphate) and ITP. Seems to function as a house-cleaning enzyme that removes non-canonical purine nucleotides from the nucleotide pool, thus preventing their incorporation into DNA/RNA and avoiding chromosomal lesions.</text>
</comment>
<dbReference type="InterPro" id="IPR020922">
    <property type="entry name" value="dITP/XTP_pyrophosphatase"/>
</dbReference>
<evidence type="ECO:0000256" key="4">
    <source>
        <dbReference type="ARBA" id="ARBA00022741"/>
    </source>
</evidence>
<dbReference type="PANTHER" id="PTHR11067">
    <property type="entry name" value="INOSINE TRIPHOSPHATE PYROPHOSPHATASE/HAM1 PROTEIN"/>
    <property type="match status" value="1"/>
</dbReference>
<comment type="cofactor">
    <cofactor evidence="10">
        <name>Mg(2+)</name>
        <dbReference type="ChEBI" id="CHEBI:18420"/>
    </cofactor>
    <text evidence="10">Binds 1 Mg(2+) ion per subunit.</text>
</comment>
<keyword evidence="7 10" id="KW-0546">Nucleotide metabolism</keyword>
<dbReference type="GO" id="GO:0046872">
    <property type="term" value="F:metal ion binding"/>
    <property type="evidence" value="ECO:0007669"/>
    <property type="project" value="UniProtKB-KW"/>
</dbReference>
<feature type="binding site" evidence="10">
    <location>
        <position position="71"/>
    </location>
    <ligand>
        <name>substrate</name>
    </ligand>
</feature>
<feature type="binding site" evidence="10">
    <location>
        <position position="41"/>
    </location>
    <ligand>
        <name>Mg(2+)</name>
        <dbReference type="ChEBI" id="CHEBI:18420"/>
    </ligand>
</feature>
<evidence type="ECO:0000256" key="10">
    <source>
        <dbReference type="HAMAP-Rule" id="MF_01405"/>
    </source>
</evidence>
<reference evidence="13" key="1">
    <citation type="submission" date="2016-11" db="EMBL/GenBank/DDBJ databases">
        <authorList>
            <person name="Varghese N."/>
            <person name="Submissions S."/>
        </authorList>
    </citation>
    <scope>NUCLEOTIDE SEQUENCE [LARGE SCALE GENOMIC DNA]</scope>
    <source>
        <strain evidence="13">CGMCC 1.10835</strain>
    </source>
</reference>
<dbReference type="GO" id="GO:0036222">
    <property type="term" value="F:XTP diphosphatase activity"/>
    <property type="evidence" value="ECO:0007669"/>
    <property type="project" value="UniProtKB-UniRule"/>
</dbReference>
<accession>A0A1M6P4R9</accession>
<dbReference type="STRING" id="564117.SAMN05216369_0078"/>
<dbReference type="GO" id="GO:0036220">
    <property type="term" value="F:ITP diphosphatase activity"/>
    <property type="evidence" value="ECO:0007669"/>
    <property type="project" value="UniProtKB-UniRule"/>
</dbReference>
<dbReference type="AlphaFoldDB" id="A0A1M6P4R9"/>
<keyword evidence="3 10" id="KW-0479">Metal-binding</keyword>
<dbReference type="OrthoDB" id="9807456at2"/>
<dbReference type="Gene3D" id="3.90.950.10">
    <property type="match status" value="1"/>
</dbReference>
<evidence type="ECO:0000256" key="6">
    <source>
        <dbReference type="ARBA" id="ARBA00022842"/>
    </source>
</evidence>
<evidence type="ECO:0000256" key="9">
    <source>
        <dbReference type="ARBA" id="ARBA00052017"/>
    </source>
</evidence>
<comment type="catalytic activity">
    <reaction evidence="10">
        <text>ITP + H2O = IMP + diphosphate + H(+)</text>
        <dbReference type="Rhea" id="RHEA:29399"/>
        <dbReference type="ChEBI" id="CHEBI:15377"/>
        <dbReference type="ChEBI" id="CHEBI:15378"/>
        <dbReference type="ChEBI" id="CHEBI:33019"/>
        <dbReference type="ChEBI" id="CHEBI:58053"/>
        <dbReference type="ChEBI" id="CHEBI:61402"/>
        <dbReference type="EC" id="3.6.1.66"/>
    </reaction>
</comment>
<dbReference type="GO" id="GO:0009146">
    <property type="term" value="P:purine nucleoside triphosphate catabolic process"/>
    <property type="evidence" value="ECO:0007669"/>
    <property type="project" value="UniProtKB-UniRule"/>
</dbReference>
<dbReference type="InterPro" id="IPR002637">
    <property type="entry name" value="RdgB/HAM1"/>
</dbReference>
<feature type="active site" description="Proton acceptor" evidence="10">
    <location>
        <position position="70"/>
    </location>
</feature>
<comment type="catalytic activity">
    <reaction evidence="8 10">
        <text>dITP + H2O = dIMP + diphosphate + H(+)</text>
        <dbReference type="Rhea" id="RHEA:28342"/>
        <dbReference type="ChEBI" id="CHEBI:15377"/>
        <dbReference type="ChEBI" id="CHEBI:15378"/>
        <dbReference type="ChEBI" id="CHEBI:33019"/>
        <dbReference type="ChEBI" id="CHEBI:61194"/>
        <dbReference type="ChEBI" id="CHEBI:61382"/>
        <dbReference type="EC" id="3.6.1.66"/>
    </reaction>
</comment>
<feature type="binding site" evidence="10">
    <location>
        <begin position="155"/>
        <end position="158"/>
    </location>
    <ligand>
        <name>substrate</name>
    </ligand>
</feature>
<dbReference type="CDD" id="cd00515">
    <property type="entry name" value="HAM1"/>
    <property type="match status" value="1"/>
</dbReference>
<dbReference type="SUPFAM" id="SSF52972">
    <property type="entry name" value="ITPase-like"/>
    <property type="match status" value="1"/>
</dbReference>
<gene>
    <name evidence="12" type="ORF">SAMN05216369_0078</name>
</gene>
<keyword evidence="6 10" id="KW-0460">Magnesium</keyword>
<sequence>MSEQLVIASNNKGKISEFTHLLAPLDLVPVPQGELDVDEAEEPAVTFVENAILKARHAARETGLPALADDSGLAVDALEGAPGVRSARYAGAGASDLDNLNALLEAMADVPEGQRGAQFHCVLVYLRHADDPTPIICHGRWPGSILRAPQGDGGFGYDPIFLCPEKNCSASELSREEKNRISHRGRALALLMEQLRAEI</sequence>
<dbReference type="GO" id="GO:0009117">
    <property type="term" value="P:nucleotide metabolic process"/>
    <property type="evidence" value="ECO:0007669"/>
    <property type="project" value="UniProtKB-KW"/>
</dbReference>
<organism evidence="12 13">
    <name type="scientific">Marinobacter antarcticus</name>
    <dbReference type="NCBI Taxonomy" id="564117"/>
    <lineage>
        <taxon>Bacteria</taxon>
        <taxon>Pseudomonadati</taxon>
        <taxon>Pseudomonadota</taxon>
        <taxon>Gammaproteobacteria</taxon>
        <taxon>Pseudomonadales</taxon>
        <taxon>Marinobacteraceae</taxon>
        <taxon>Marinobacter</taxon>
    </lineage>
</organism>
<dbReference type="EC" id="3.6.1.66" evidence="10"/>
<dbReference type="GO" id="GO:0000166">
    <property type="term" value="F:nucleotide binding"/>
    <property type="evidence" value="ECO:0007669"/>
    <property type="project" value="UniProtKB-KW"/>
</dbReference>
<keyword evidence="5 10" id="KW-0378">Hydrolase</keyword>
<evidence type="ECO:0000256" key="11">
    <source>
        <dbReference type="RuleBase" id="RU003781"/>
    </source>
</evidence>
<keyword evidence="13" id="KW-1185">Reference proteome</keyword>
<evidence type="ECO:0000256" key="1">
    <source>
        <dbReference type="ARBA" id="ARBA00008023"/>
    </source>
</evidence>
<evidence type="ECO:0000313" key="13">
    <source>
        <dbReference type="Proteomes" id="UP000184497"/>
    </source>
</evidence>
<evidence type="ECO:0000313" key="12">
    <source>
        <dbReference type="EMBL" id="SHK02957.1"/>
    </source>
</evidence>
<keyword evidence="4 10" id="KW-0547">Nucleotide-binding</keyword>
<feature type="binding site" evidence="10">
    <location>
        <position position="178"/>
    </location>
    <ligand>
        <name>substrate</name>
    </ligand>
</feature>
<dbReference type="EMBL" id="FRAQ01000001">
    <property type="protein sequence ID" value="SHK02957.1"/>
    <property type="molecule type" value="Genomic_DNA"/>
</dbReference>
<dbReference type="Pfam" id="PF01725">
    <property type="entry name" value="Ham1p_like"/>
    <property type="match status" value="1"/>
</dbReference>
<comment type="catalytic activity">
    <reaction evidence="9 10">
        <text>XTP + H2O = XMP + diphosphate + H(+)</text>
        <dbReference type="Rhea" id="RHEA:28610"/>
        <dbReference type="ChEBI" id="CHEBI:15377"/>
        <dbReference type="ChEBI" id="CHEBI:15378"/>
        <dbReference type="ChEBI" id="CHEBI:33019"/>
        <dbReference type="ChEBI" id="CHEBI:57464"/>
        <dbReference type="ChEBI" id="CHEBI:61314"/>
        <dbReference type="EC" id="3.6.1.66"/>
    </reaction>
</comment>
<dbReference type="GO" id="GO:0005829">
    <property type="term" value="C:cytosol"/>
    <property type="evidence" value="ECO:0007669"/>
    <property type="project" value="TreeGrafter"/>
</dbReference>
<dbReference type="InterPro" id="IPR029001">
    <property type="entry name" value="ITPase-like_fam"/>
</dbReference>
<evidence type="ECO:0000256" key="5">
    <source>
        <dbReference type="ARBA" id="ARBA00022801"/>
    </source>
</evidence>
<feature type="binding site" evidence="10">
    <location>
        <begin position="9"/>
        <end position="14"/>
    </location>
    <ligand>
        <name>substrate</name>
    </ligand>
</feature>
<feature type="binding site" evidence="10">
    <location>
        <position position="70"/>
    </location>
    <ligand>
        <name>Mg(2+)</name>
        <dbReference type="ChEBI" id="CHEBI:18420"/>
    </ligand>
</feature>
<feature type="binding site" evidence="10">
    <location>
        <begin position="183"/>
        <end position="184"/>
    </location>
    <ligand>
        <name>substrate</name>
    </ligand>
</feature>
<dbReference type="Proteomes" id="UP000184497">
    <property type="component" value="Unassembled WGS sequence"/>
</dbReference>
<comment type="subunit">
    <text evidence="2 10">Homodimer.</text>
</comment>
<comment type="similarity">
    <text evidence="1 10 11">Belongs to the HAM1 NTPase family.</text>
</comment>
<dbReference type="HAMAP" id="MF_01405">
    <property type="entry name" value="Non_canon_purine_NTPase"/>
    <property type="match status" value="1"/>
</dbReference>
<dbReference type="GO" id="GO:0017111">
    <property type="term" value="F:ribonucleoside triphosphate phosphatase activity"/>
    <property type="evidence" value="ECO:0007669"/>
    <property type="project" value="InterPro"/>
</dbReference>
<evidence type="ECO:0000256" key="2">
    <source>
        <dbReference type="ARBA" id="ARBA00011738"/>
    </source>
</evidence>
<dbReference type="RefSeq" id="WP_072794833.1">
    <property type="nucleotide sequence ID" value="NZ_FRAQ01000001.1"/>
</dbReference>
<dbReference type="GO" id="GO:0035870">
    <property type="term" value="F:dITP diphosphatase activity"/>
    <property type="evidence" value="ECO:0007669"/>
    <property type="project" value="UniProtKB-UniRule"/>
</dbReference>
<evidence type="ECO:0000256" key="7">
    <source>
        <dbReference type="ARBA" id="ARBA00023080"/>
    </source>
</evidence>
<evidence type="ECO:0000256" key="8">
    <source>
        <dbReference type="ARBA" id="ARBA00051875"/>
    </source>
</evidence>
<protein>
    <recommendedName>
        <fullName evidence="10">dITP/XTP pyrophosphatase</fullName>
        <ecNumber evidence="10">3.6.1.66</ecNumber>
    </recommendedName>
    <alternativeName>
        <fullName evidence="10">Non-canonical purine NTP pyrophosphatase</fullName>
    </alternativeName>
    <alternativeName>
        <fullName evidence="10">Non-standard purine NTP pyrophosphatase</fullName>
    </alternativeName>
    <alternativeName>
        <fullName evidence="10">Nucleoside-triphosphate diphosphatase</fullName>
    </alternativeName>
    <alternativeName>
        <fullName evidence="10">Nucleoside-triphosphate pyrophosphatase</fullName>
        <shortName evidence="10">NTPase</shortName>
    </alternativeName>
</protein>
<evidence type="ECO:0000256" key="3">
    <source>
        <dbReference type="ARBA" id="ARBA00022723"/>
    </source>
</evidence>
<proteinExistence type="inferred from homology"/>